<keyword evidence="7" id="KW-1185">Reference proteome</keyword>
<dbReference type="PANTHER" id="PTHR30036">
    <property type="entry name" value="D-XYLOSE-BINDING PERIPLASMIC PROTEIN"/>
    <property type="match status" value="1"/>
</dbReference>
<feature type="compositionally biased region" description="Low complexity" evidence="3">
    <location>
        <begin position="25"/>
        <end position="38"/>
    </location>
</feature>
<gene>
    <name evidence="6" type="ORF">GXN74_05225</name>
</gene>
<dbReference type="Gene3D" id="3.40.50.2300">
    <property type="match status" value="2"/>
</dbReference>
<dbReference type="AlphaFoldDB" id="A0A7X5HUZ2"/>
<dbReference type="InterPro" id="IPR050555">
    <property type="entry name" value="Bact_Solute-Bind_Prot2"/>
</dbReference>
<feature type="signal peptide" evidence="4">
    <location>
        <begin position="1"/>
        <end position="19"/>
    </location>
</feature>
<evidence type="ECO:0000256" key="4">
    <source>
        <dbReference type="SAM" id="SignalP"/>
    </source>
</evidence>
<evidence type="ECO:0000259" key="5">
    <source>
        <dbReference type="Pfam" id="PF13407"/>
    </source>
</evidence>
<dbReference type="PANTHER" id="PTHR30036:SF1">
    <property type="entry name" value="D-XYLOSE-BINDING PERIPLASMIC PROTEIN"/>
    <property type="match status" value="1"/>
</dbReference>
<evidence type="ECO:0000313" key="7">
    <source>
        <dbReference type="Proteomes" id="UP000461585"/>
    </source>
</evidence>
<dbReference type="Pfam" id="PF13407">
    <property type="entry name" value="Peripla_BP_4"/>
    <property type="match status" value="1"/>
</dbReference>
<dbReference type="RefSeq" id="WP_162369877.1">
    <property type="nucleotide sequence ID" value="NZ_JAAEEH010000010.1"/>
</dbReference>
<dbReference type="SUPFAM" id="SSF53822">
    <property type="entry name" value="Periplasmic binding protein-like I"/>
    <property type="match status" value="1"/>
</dbReference>
<accession>A0A7X5HUZ2</accession>
<feature type="domain" description="Periplasmic binding protein" evidence="5">
    <location>
        <begin position="49"/>
        <end position="334"/>
    </location>
</feature>
<comment type="subcellular location">
    <subcellularLocation>
        <location evidence="1">Cell envelope</location>
    </subcellularLocation>
</comment>
<dbReference type="GO" id="GO:0030288">
    <property type="term" value="C:outer membrane-bounded periplasmic space"/>
    <property type="evidence" value="ECO:0007669"/>
    <property type="project" value="TreeGrafter"/>
</dbReference>
<dbReference type="GO" id="GO:0030246">
    <property type="term" value="F:carbohydrate binding"/>
    <property type="evidence" value="ECO:0007669"/>
    <property type="project" value="TreeGrafter"/>
</dbReference>
<sequence length="381" mass="40591">MKRLLTAALVLSLSLSLFAGCGSKDTGTSGSTDTGSGTEQPAGGSGLAIGIVLPTKEEPRWVQDEARFKAALEGTGYSAEILFSQGDSAREKQNVETLIAKGIKVLIITPHDGGAAAAAVEAAKEEGITVISYDRLVTNTDAVDYYITFNSVSVGEAQGQYLVDQLESGSTGNNLYLYAGAATDNNAFLFFEGAWNVLQPKIADGTFVVKNSTKAVELKDKATLTREEMGQIIEQVTTDWKPEVAKSKSESHITAAPPQGKTYILAPNDGTSRAIYDQFAKESGIEIFITGQDAEVPSIQYVIDGKQSMTVLKDVRDLVLGAIQTATDVLEGKEVETNGLYDNGKVEVKAKDIKVITVTQDNVQDTIIGSGYYEASEFTGL</sequence>
<name>A0A7X5HUZ2_9FIRM</name>
<evidence type="ECO:0000256" key="1">
    <source>
        <dbReference type="ARBA" id="ARBA00004196"/>
    </source>
</evidence>
<proteinExistence type="predicted"/>
<keyword evidence="2 4" id="KW-0732">Signal</keyword>
<feature type="region of interest" description="Disordered" evidence="3">
    <location>
        <begin position="25"/>
        <end position="45"/>
    </location>
</feature>
<dbReference type="InterPro" id="IPR028082">
    <property type="entry name" value="Peripla_BP_I"/>
</dbReference>
<organism evidence="6 7">
    <name type="scientific">Anaerotalea alkaliphila</name>
    <dbReference type="NCBI Taxonomy" id="2662126"/>
    <lineage>
        <taxon>Bacteria</taxon>
        <taxon>Bacillati</taxon>
        <taxon>Bacillota</taxon>
        <taxon>Clostridia</taxon>
        <taxon>Eubacteriales</taxon>
        <taxon>Anaerotalea</taxon>
    </lineage>
</organism>
<evidence type="ECO:0000313" key="6">
    <source>
        <dbReference type="EMBL" id="NDL67148.1"/>
    </source>
</evidence>
<dbReference type="EMBL" id="JAAEEH010000010">
    <property type="protein sequence ID" value="NDL67148.1"/>
    <property type="molecule type" value="Genomic_DNA"/>
</dbReference>
<reference evidence="6 7" key="1">
    <citation type="submission" date="2020-01" db="EMBL/GenBank/DDBJ databases">
        <title>Anaeroalcalibacter tamaniensis gen. nov., sp. nov., moderately halophilic strictly anaerobic fermenter bacterium from mud volcano of Taman peninsula.</title>
        <authorList>
            <person name="Frolova A."/>
            <person name="Merkel A.Y."/>
            <person name="Slobodkin A.I."/>
        </authorList>
    </citation>
    <scope>NUCLEOTIDE SEQUENCE [LARGE SCALE GENOMIC DNA]</scope>
    <source>
        <strain evidence="6 7">F-3ap</strain>
    </source>
</reference>
<dbReference type="PROSITE" id="PS51257">
    <property type="entry name" value="PROKAR_LIPOPROTEIN"/>
    <property type="match status" value="1"/>
</dbReference>
<evidence type="ECO:0000256" key="2">
    <source>
        <dbReference type="ARBA" id="ARBA00022729"/>
    </source>
</evidence>
<comment type="caution">
    <text evidence="6">The sequence shown here is derived from an EMBL/GenBank/DDBJ whole genome shotgun (WGS) entry which is preliminary data.</text>
</comment>
<evidence type="ECO:0000256" key="3">
    <source>
        <dbReference type="SAM" id="MobiDB-lite"/>
    </source>
</evidence>
<dbReference type="CDD" id="cd19994">
    <property type="entry name" value="PBP1_ChvE"/>
    <property type="match status" value="1"/>
</dbReference>
<feature type="chain" id="PRO_5038930710" evidence="4">
    <location>
        <begin position="20"/>
        <end position="381"/>
    </location>
</feature>
<dbReference type="Proteomes" id="UP000461585">
    <property type="component" value="Unassembled WGS sequence"/>
</dbReference>
<protein>
    <submittedName>
        <fullName evidence="6">Sugar ABC transporter substrate-binding protein</fullName>
    </submittedName>
</protein>
<dbReference type="InterPro" id="IPR025997">
    <property type="entry name" value="SBP_2_dom"/>
</dbReference>